<dbReference type="GO" id="GO:0016020">
    <property type="term" value="C:membrane"/>
    <property type="evidence" value="ECO:0007669"/>
    <property type="project" value="UniProtKB-SubCell"/>
</dbReference>
<feature type="transmembrane region" description="Helical" evidence="6">
    <location>
        <begin position="75"/>
        <end position="96"/>
    </location>
</feature>
<name>A0A1C3NWM1_9ACTN</name>
<feature type="region of interest" description="Disordered" evidence="5">
    <location>
        <begin position="1"/>
        <end position="26"/>
    </location>
</feature>
<accession>A0A1C3NWM1</accession>
<dbReference type="UniPathway" id="UPA00895"/>
<evidence type="ECO:0000256" key="3">
    <source>
        <dbReference type="ARBA" id="ARBA00022989"/>
    </source>
</evidence>
<dbReference type="Proteomes" id="UP000199013">
    <property type="component" value="Unassembled WGS sequence"/>
</dbReference>
<dbReference type="AlphaFoldDB" id="A0A1C3NWM1"/>
<gene>
    <name evidence="8" type="ORF">FDG2_1923</name>
</gene>
<evidence type="ECO:0000313" key="8">
    <source>
        <dbReference type="EMBL" id="SBW21153.1"/>
    </source>
</evidence>
<dbReference type="GO" id="GO:0030416">
    <property type="term" value="P:methylamine metabolic process"/>
    <property type="evidence" value="ECO:0007669"/>
    <property type="project" value="InterPro"/>
</dbReference>
<reference evidence="9" key="1">
    <citation type="submission" date="2016-02" db="EMBL/GenBank/DDBJ databases">
        <authorList>
            <person name="Wibberg D."/>
        </authorList>
    </citation>
    <scope>NUCLEOTIDE SEQUENCE [LARGE SCALE GENOMIC DNA]</scope>
</reference>
<comment type="subcellular location">
    <subcellularLocation>
        <location evidence="1">Membrane</location>
        <topology evidence="1">Multi-pass membrane protein</topology>
    </subcellularLocation>
</comment>
<sequence>MTNQQAAVGQDTVEATRSRRTESAGPEGVRMGRVLSTVVRLGLAVLWLAAGLFKIGDPQGMVRSVRAFRILPEPLVHPVAYAVPFVEITLGLLLLAGLAVRVSAAVSALLLAAYITAIASAAARGLRIDCGCFSSGGDLTAGAPTHYTGEIVRDSLLLVASALLVRLPAGALTVDRLLEQGPHPQAAEGPKAAQS</sequence>
<evidence type="ECO:0000256" key="4">
    <source>
        <dbReference type="ARBA" id="ARBA00023136"/>
    </source>
</evidence>
<feature type="transmembrane region" description="Helical" evidence="6">
    <location>
        <begin position="34"/>
        <end position="55"/>
    </location>
</feature>
<organism evidence="8 9">
    <name type="scientific">Candidatus Protofrankia californiensis</name>
    <dbReference type="NCBI Taxonomy" id="1839754"/>
    <lineage>
        <taxon>Bacteria</taxon>
        <taxon>Bacillati</taxon>
        <taxon>Actinomycetota</taxon>
        <taxon>Actinomycetes</taxon>
        <taxon>Frankiales</taxon>
        <taxon>Frankiaceae</taxon>
        <taxon>Protofrankia</taxon>
    </lineage>
</organism>
<dbReference type="EMBL" id="FLUV01000796">
    <property type="protein sequence ID" value="SBW21153.1"/>
    <property type="molecule type" value="Genomic_DNA"/>
</dbReference>
<protein>
    <submittedName>
        <fullName evidence="8">DoxX family protein</fullName>
    </submittedName>
</protein>
<keyword evidence="3 6" id="KW-1133">Transmembrane helix</keyword>
<feature type="transmembrane region" description="Helical" evidence="6">
    <location>
        <begin position="102"/>
        <end position="123"/>
    </location>
</feature>
<evidence type="ECO:0000313" key="9">
    <source>
        <dbReference type="Proteomes" id="UP000199013"/>
    </source>
</evidence>
<evidence type="ECO:0000256" key="5">
    <source>
        <dbReference type="SAM" id="MobiDB-lite"/>
    </source>
</evidence>
<keyword evidence="2 6" id="KW-0812">Transmembrane</keyword>
<evidence type="ECO:0000256" key="2">
    <source>
        <dbReference type="ARBA" id="ARBA00022692"/>
    </source>
</evidence>
<proteinExistence type="predicted"/>
<feature type="domain" description="Methylamine utilisation protein MauE" evidence="7">
    <location>
        <begin position="34"/>
        <end position="165"/>
    </location>
</feature>
<dbReference type="InterPro" id="IPR009908">
    <property type="entry name" value="Methylamine_util_MauE"/>
</dbReference>
<dbReference type="Pfam" id="PF07291">
    <property type="entry name" value="MauE"/>
    <property type="match status" value="1"/>
</dbReference>
<evidence type="ECO:0000259" key="7">
    <source>
        <dbReference type="Pfam" id="PF07291"/>
    </source>
</evidence>
<keyword evidence="4 6" id="KW-0472">Membrane</keyword>
<evidence type="ECO:0000256" key="6">
    <source>
        <dbReference type="SAM" id="Phobius"/>
    </source>
</evidence>
<keyword evidence="9" id="KW-1185">Reference proteome</keyword>
<evidence type="ECO:0000256" key="1">
    <source>
        <dbReference type="ARBA" id="ARBA00004141"/>
    </source>
</evidence>